<dbReference type="AlphaFoldDB" id="A0AAU7CME8"/>
<feature type="domain" description="TadE-like" evidence="2">
    <location>
        <begin position="17"/>
        <end position="59"/>
    </location>
</feature>
<evidence type="ECO:0000313" key="3">
    <source>
        <dbReference type="EMBL" id="XBH05821.1"/>
    </source>
</evidence>
<keyword evidence="1" id="KW-0812">Transmembrane</keyword>
<name>A0AAU7CME8_9BACT</name>
<keyword evidence="1" id="KW-0472">Membrane</keyword>
<feature type="transmembrane region" description="Helical" evidence="1">
    <location>
        <begin position="20"/>
        <end position="38"/>
    </location>
</feature>
<sequence>MKLNRTSARPCLGPRRGTAAVELALTLPLLLTLLMGVWDMGCLIDATQILNNAAREGGRCASTGQLSVAEVQQAVLNYLTQAGIRTAGATVTVTNLTTAANTDPRTADQLDQFQITATIPSNSVRWIVMNNLIGSNTLTATCFWSSMRDIPLTVPTSIPIN</sequence>
<reference evidence="3" key="1">
    <citation type="submission" date="2024-05" db="EMBL/GenBank/DDBJ databases">
        <title>Planctomycetes of the genus Singulisphaera possess chitinolytic capabilities.</title>
        <authorList>
            <person name="Ivanova A."/>
        </authorList>
    </citation>
    <scope>NUCLEOTIDE SEQUENCE</scope>
    <source>
        <strain evidence="3">Ch08T</strain>
    </source>
</reference>
<keyword evidence="1" id="KW-1133">Transmembrane helix</keyword>
<gene>
    <name evidence="3" type="ORF">V5E97_07270</name>
</gene>
<evidence type="ECO:0000256" key="1">
    <source>
        <dbReference type="SAM" id="Phobius"/>
    </source>
</evidence>
<organism evidence="3">
    <name type="scientific">Singulisphaera sp. Ch08</name>
    <dbReference type="NCBI Taxonomy" id="3120278"/>
    <lineage>
        <taxon>Bacteria</taxon>
        <taxon>Pseudomonadati</taxon>
        <taxon>Planctomycetota</taxon>
        <taxon>Planctomycetia</taxon>
        <taxon>Isosphaerales</taxon>
        <taxon>Isosphaeraceae</taxon>
        <taxon>Singulisphaera</taxon>
    </lineage>
</organism>
<proteinExistence type="predicted"/>
<dbReference type="Pfam" id="PF07811">
    <property type="entry name" value="TadE"/>
    <property type="match status" value="1"/>
</dbReference>
<protein>
    <submittedName>
        <fullName evidence="3">TadE/TadG family type IV pilus assembly protein</fullName>
    </submittedName>
</protein>
<evidence type="ECO:0000259" key="2">
    <source>
        <dbReference type="Pfam" id="PF07811"/>
    </source>
</evidence>
<accession>A0AAU7CME8</accession>
<dbReference type="RefSeq" id="WP_406698672.1">
    <property type="nucleotide sequence ID" value="NZ_CP155447.1"/>
</dbReference>
<dbReference type="InterPro" id="IPR012495">
    <property type="entry name" value="TadE-like_dom"/>
</dbReference>
<dbReference type="EMBL" id="CP155447">
    <property type="protein sequence ID" value="XBH05821.1"/>
    <property type="molecule type" value="Genomic_DNA"/>
</dbReference>